<keyword evidence="11" id="KW-1185">Reference proteome</keyword>
<dbReference type="EMBL" id="JAGTXO010000015">
    <property type="protein sequence ID" value="KAG8463679.1"/>
    <property type="molecule type" value="Genomic_DNA"/>
</dbReference>
<comment type="subcellular location">
    <subcellularLocation>
        <location evidence="1">Cell membrane</location>
        <topology evidence="1">Multi-pass membrane protein</topology>
    </subcellularLocation>
</comment>
<dbReference type="PANTHER" id="PTHR33281:SF19">
    <property type="entry name" value="VOLTAGE-DEPENDENT ANION CHANNEL-FORMING PROTEIN YNEE"/>
    <property type="match status" value="1"/>
</dbReference>
<feature type="transmembrane region" description="Helical" evidence="9">
    <location>
        <begin position="145"/>
        <end position="162"/>
    </location>
</feature>
<evidence type="ECO:0000256" key="2">
    <source>
        <dbReference type="ARBA" id="ARBA00022448"/>
    </source>
</evidence>
<dbReference type="AlphaFoldDB" id="A0A8J5XFP4"/>
<dbReference type="OMA" id="EYGWATI"/>
<evidence type="ECO:0000256" key="9">
    <source>
        <dbReference type="SAM" id="Phobius"/>
    </source>
</evidence>
<organism evidence="10 11">
    <name type="scientific">Diacronema lutheri</name>
    <name type="common">Unicellular marine alga</name>
    <name type="synonym">Monochrysis lutheri</name>
    <dbReference type="NCBI Taxonomy" id="2081491"/>
    <lineage>
        <taxon>Eukaryota</taxon>
        <taxon>Haptista</taxon>
        <taxon>Haptophyta</taxon>
        <taxon>Pavlovophyceae</taxon>
        <taxon>Pavlovales</taxon>
        <taxon>Pavlovaceae</taxon>
        <taxon>Diacronema</taxon>
    </lineage>
</organism>
<evidence type="ECO:0000256" key="7">
    <source>
        <dbReference type="ARBA" id="ARBA00023136"/>
    </source>
</evidence>
<evidence type="ECO:0000313" key="10">
    <source>
        <dbReference type="EMBL" id="KAG8463679.1"/>
    </source>
</evidence>
<evidence type="ECO:0000313" key="11">
    <source>
        <dbReference type="Proteomes" id="UP000751190"/>
    </source>
</evidence>
<dbReference type="Pfam" id="PF25539">
    <property type="entry name" value="Bestrophin_2"/>
    <property type="match status" value="1"/>
</dbReference>
<evidence type="ECO:0000256" key="6">
    <source>
        <dbReference type="ARBA" id="ARBA00023065"/>
    </source>
</evidence>
<feature type="region of interest" description="Disordered" evidence="8">
    <location>
        <begin position="1"/>
        <end position="21"/>
    </location>
</feature>
<sequence>MPRTPRTQPERSPPAVGRTGSTTHAIIDEAMELGRQATGLDHFHAAFERIPDEPDLSGPLPPLPPHVPIPVRRLGSTLYEERRLAREHVLKASPVLHYTESWFETLLTPSEYVPPRILFFVIAMVSFVTWAAVKYPDPTSADDRMHTTMVGFISLLIVFRTSQAYARWWEGRTLWGAIVNSTRNLASNAAVWMADDSRVTRVIICTIAFAYATKQGLRGKKFDRAEVHGLFEDDEIELMNTVEHVPMLMVDEIRRSVRAELLDQGPRGSQLAASYNWDLIISTDIKALVDALGGCERIAKTPMPFGYLAQLRIFILLWLVSWPFALTAEYGWATIPLVSIVAFMMLKIEEMAVQIEHPFGTGANDLPIDTICVTIERNLLEILRRAEHSRMRERAPPPACADGEHCGEDDGGLQAHMLPEQPLFRLVPPRNQISSQNLQAAPRPTGARAANPFPSPAPGARSFLGIFGVGGGTSGANRRVARSSH</sequence>
<evidence type="ECO:0000256" key="3">
    <source>
        <dbReference type="ARBA" id="ARBA00022475"/>
    </source>
</evidence>
<feature type="transmembrane region" description="Helical" evidence="9">
    <location>
        <begin position="117"/>
        <end position="133"/>
    </location>
</feature>
<keyword evidence="3" id="KW-1003">Cell membrane</keyword>
<protein>
    <recommendedName>
        <fullName evidence="12">Bestrophin homolog</fullName>
    </recommendedName>
</protein>
<evidence type="ECO:0000256" key="5">
    <source>
        <dbReference type="ARBA" id="ARBA00022989"/>
    </source>
</evidence>
<dbReference type="GO" id="GO:0005254">
    <property type="term" value="F:chloride channel activity"/>
    <property type="evidence" value="ECO:0007669"/>
    <property type="project" value="InterPro"/>
</dbReference>
<dbReference type="PANTHER" id="PTHR33281">
    <property type="entry name" value="UPF0187 PROTEIN YNEE"/>
    <property type="match status" value="1"/>
</dbReference>
<dbReference type="OrthoDB" id="1368at2759"/>
<proteinExistence type="predicted"/>
<reference evidence="10" key="1">
    <citation type="submission" date="2021-05" db="EMBL/GenBank/DDBJ databases">
        <title>The genome of the haptophyte Pavlova lutheri (Diacronema luteri, Pavlovales) - a model for lipid biosynthesis in eukaryotic algae.</title>
        <authorList>
            <person name="Hulatt C.J."/>
            <person name="Posewitz M.C."/>
        </authorList>
    </citation>
    <scope>NUCLEOTIDE SEQUENCE</scope>
    <source>
        <strain evidence="10">NIVA-4/92</strain>
    </source>
</reference>
<evidence type="ECO:0000256" key="1">
    <source>
        <dbReference type="ARBA" id="ARBA00004651"/>
    </source>
</evidence>
<feature type="transmembrane region" description="Helical" evidence="9">
    <location>
        <begin position="305"/>
        <end position="324"/>
    </location>
</feature>
<dbReference type="GO" id="GO:0005886">
    <property type="term" value="C:plasma membrane"/>
    <property type="evidence" value="ECO:0007669"/>
    <property type="project" value="UniProtKB-SubCell"/>
</dbReference>
<keyword evidence="6" id="KW-0406">Ion transport</keyword>
<dbReference type="InterPro" id="IPR044669">
    <property type="entry name" value="YneE/VCCN1/2-like"/>
</dbReference>
<gene>
    <name evidence="10" type="ORF">KFE25_003952</name>
</gene>
<evidence type="ECO:0000256" key="8">
    <source>
        <dbReference type="SAM" id="MobiDB-lite"/>
    </source>
</evidence>
<keyword evidence="7 9" id="KW-0472">Membrane</keyword>
<keyword evidence="2" id="KW-0813">Transport</keyword>
<evidence type="ECO:0000256" key="4">
    <source>
        <dbReference type="ARBA" id="ARBA00022692"/>
    </source>
</evidence>
<accession>A0A8J5XFP4</accession>
<dbReference type="Proteomes" id="UP000751190">
    <property type="component" value="Unassembled WGS sequence"/>
</dbReference>
<keyword evidence="4 9" id="KW-0812">Transmembrane</keyword>
<comment type="caution">
    <text evidence="10">The sequence shown here is derived from an EMBL/GenBank/DDBJ whole genome shotgun (WGS) entry which is preliminary data.</text>
</comment>
<evidence type="ECO:0008006" key="12">
    <source>
        <dbReference type="Google" id="ProtNLM"/>
    </source>
</evidence>
<name>A0A8J5XFP4_DIALT</name>
<keyword evidence="5 9" id="KW-1133">Transmembrane helix</keyword>